<protein>
    <submittedName>
        <fullName evidence="1">Uncharacterized protein</fullName>
    </submittedName>
</protein>
<evidence type="ECO:0000313" key="2">
    <source>
        <dbReference type="Proteomes" id="UP000024332"/>
    </source>
</evidence>
<gene>
    <name evidence="1" type="ORF">CM19_02080</name>
</gene>
<accession>A0A031LRL5</accession>
<dbReference type="RefSeq" id="WP_048098745.1">
    <property type="nucleotide sequence ID" value="NZ_JFZT01000017.1"/>
</dbReference>
<reference evidence="1 2" key="1">
    <citation type="submission" date="2014-03" db="EMBL/GenBank/DDBJ databases">
        <title>Draft genome sequence of the novel thermoacidophilic archaea Acidianus copahuensis ALE1 strain, isolated from Copahue volcanic area in Neuquen Argentina.</title>
        <authorList>
            <person name="Urbieta M.S."/>
            <person name="Rascovan N."/>
            <person name="Castro C."/>
            <person name="Revale S."/>
            <person name="Giaveno M.A."/>
            <person name="Vazquez M.P."/>
            <person name="Donati E.R."/>
        </authorList>
    </citation>
    <scope>NUCLEOTIDE SEQUENCE [LARGE SCALE GENOMIC DNA]</scope>
    <source>
        <strain evidence="1 2">ALE1</strain>
    </source>
</reference>
<dbReference type="Pfam" id="PF22511">
    <property type="entry name" value="PBP2"/>
    <property type="match status" value="1"/>
</dbReference>
<keyword evidence="2" id="KW-1185">Reference proteome</keyword>
<organism evidence="1 2">
    <name type="scientific">Candidatus Acidianus copahuensis</name>
    <dbReference type="NCBI Taxonomy" id="1160895"/>
    <lineage>
        <taxon>Archaea</taxon>
        <taxon>Thermoproteota</taxon>
        <taxon>Thermoprotei</taxon>
        <taxon>Sulfolobales</taxon>
        <taxon>Sulfolobaceae</taxon>
        <taxon>Acidianus</taxon>
    </lineage>
</organism>
<dbReference type="AlphaFoldDB" id="A0A031LRL5"/>
<proteinExistence type="predicted"/>
<comment type="caution">
    <text evidence="1">The sequence shown here is derived from an EMBL/GenBank/DDBJ whole genome shotgun (WGS) entry which is preliminary data.</text>
</comment>
<dbReference type="EMBL" id="JFZT01000017">
    <property type="protein sequence ID" value="EZQ11017.1"/>
    <property type="molecule type" value="Genomic_DNA"/>
</dbReference>
<dbReference type="OrthoDB" id="35904at2157"/>
<sequence>MASEKEIATAENYFKTYLSVGEITAIRDLKGRGIKEPEKVILDLMEKGIIEKGEGCYNLVRKKEK</sequence>
<dbReference type="InterPro" id="IPR054264">
    <property type="entry name" value="PBP2"/>
</dbReference>
<evidence type="ECO:0000313" key="1">
    <source>
        <dbReference type="EMBL" id="EZQ11017.1"/>
    </source>
</evidence>
<dbReference type="Proteomes" id="UP000024332">
    <property type="component" value="Unassembled WGS sequence"/>
</dbReference>
<name>A0A031LRL5_9CREN</name>